<dbReference type="InterPro" id="IPR005861">
    <property type="entry name" value="HisP_aminotrans"/>
</dbReference>
<dbReference type="InterPro" id="IPR015421">
    <property type="entry name" value="PyrdxlP-dep_Trfase_major"/>
</dbReference>
<evidence type="ECO:0000256" key="1">
    <source>
        <dbReference type="ARBA" id="ARBA00001933"/>
    </source>
</evidence>
<evidence type="ECO:0000256" key="7">
    <source>
        <dbReference type="ARBA" id="ARBA00022898"/>
    </source>
</evidence>
<dbReference type="PANTHER" id="PTHR43643">
    <property type="entry name" value="HISTIDINOL-PHOSPHATE AMINOTRANSFERASE 2"/>
    <property type="match status" value="1"/>
</dbReference>
<dbReference type="Gene3D" id="3.90.1150.10">
    <property type="entry name" value="Aspartate Aminotransferase, domain 1"/>
    <property type="match status" value="1"/>
</dbReference>
<dbReference type="GO" id="GO:0004400">
    <property type="term" value="F:histidinol-phosphate transaminase activity"/>
    <property type="evidence" value="ECO:0007669"/>
    <property type="project" value="UniProtKB-EC"/>
</dbReference>
<keyword evidence="5 9" id="KW-0032">Aminotransferase</keyword>
<dbReference type="PANTHER" id="PTHR43643:SF3">
    <property type="entry name" value="HISTIDINOL-PHOSPHATE AMINOTRANSFERASE"/>
    <property type="match status" value="1"/>
</dbReference>
<keyword evidence="9" id="KW-0028">Amino-acid biosynthesis</keyword>
<organism evidence="11 12">
    <name type="scientific">Thiomicrorhabdus heinhorstiae</name>
    <dbReference type="NCBI Taxonomy" id="2748010"/>
    <lineage>
        <taxon>Bacteria</taxon>
        <taxon>Pseudomonadati</taxon>
        <taxon>Pseudomonadota</taxon>
        <taxon>Gammaproteobacteria</taxon>
        <taxon>Thiotrichales</taxon>
        <taxon>Piscirickettsiaceae</taxon>
        <taxon>Thiomicrorhabdus</taxon>
    </lineage>
</organism>
<dbReference type="SUPFAM" id="SSF53383">
    <property type="entry name" value="PLP-dependent transferases"/>
    <property type="match status" value="1"/>
</dbReference>
<dbReference type="InterPro" id="IPR015424">
    <property type="entry name" value="PyrdxlP-dep_Trfase"/>
</dbReference>
<dbReference type="Proteomes" id="UP001193680">
    <property type="component" value="Unassembled WGS sequence"/>
</dbReference>
<evidence type="ECO:0000256" key="2">
    <source>
        <dbReference type="ARBA" id="ARBA00005011"/>
    </source>
</evidence>
<evidence type="ECO:0000313" key="11">
    <source>
        <dbReference type="EMBL" id="MBF6056909.1"/>
    </source>
</evidence>
<dbReference type="NCBIfam" id="TIGR01141">
    <property type="entry name" value="hisC"/>
    <property type="match status" value="1"/>
</dbReference>
<dbReference type="InterPro" id="IPR015422">
    <property type="entry name" value="PyrdxlP-dep_Trfase_small"/>
</dbReference>
<comment type="cofactor">
    <cofactor evidence="1 9">
        <name>pyridoxal 5'-phosphate</name>
        <dbReference type="ChEBI" id="CHEBI:597326"/>
    </cofactor>
</comment>
<protein>
    <recommendedName>
        <fullName evidence="9">Histidinol-phosphate aminotransferase</fullName>
        <ecNumber evidence="9">2.6.1.9</ecNumber>
    </recommendedName>
    <alternativeName>
        <fullName evidence="9">Imidazole acetol-phosphate transaminase</fullName>
    </alternativeName>
</protein>
<dbReference type="Gene3D" id="3.40.640.10">
    <property type="entry name" value="Type I PLP-dependent aspartate aminotransferase-like (Major domain)"/>
    <property type="match status" value="1"/>
</dbReference>
<evidence type="ECO:0000259" key="10">
    <source>
        <dbReference type="Pfam" id="PF00155"/>
    </source>
</evidence>
<evidence type="ECO:0000313" key="12">
    <source>
        <dbReference type="Proteomes" id="UP001193680"/>
    </source>
</evidence>
<dbReference type="EMBL" id="JACBGI020000001">
    <property type="protein sequence ID" value="MBF6056909.1"/>
    <property type="molecule type" value="Genomic_DNA"/>
</dbReference>
<sequence>MNDSTMLFEDLVNPEVLTVQPYVPGKPIDELKREMRISYVTKLASNENPLGSSLKISTGLIAMSNEISRYPDGSSFALREKLAQFIQKPMDWVTIGNGSNELLELVARVFAGRGDEIIYSQYGFAVYPISAQVVGATGVEVPAKEFGHDLEAILNAINEKTKLIYLANPNNPTGTYFDKETWEDFISQVPEKVIVVLDEAYFEYAQDLCPPGTYANGLDYVEDYPNLLVSRTFSKVYGLSSLRVGYMVGYPQVLDYINRLKQPFSVNSYAQAAAMISLTDPQFVKKSLLTNSQGMRQITDFLNSKSIDFIPSVANFVTVNLGDKALELNQKLLQEGVIVRPLAGYQMQEYLRVSIGTNVENRHFLGALNKLL</sequence>
<feature type="modified residue" description="N6-(pyridoxal phosphate)lysine" evidence="9">
    <location>
        <position position="235"/>
    </location>
</feature>
<comment type="caution">
    <text evidence="11">The sequence shown here is derived from an EMBL/GenBank/DDBJ whole genome shotgun (WGS) entry which is preliminary data.</text>
</comment>
<dbReference type="InterPro" id="IPR004839">
    <property type="entry name" value="Aminotransferase_I/II_large"/>
</dbReference>
<keyword evidence="12" id="KW-1185">Reference proteome</keyword>
<evidence type="ECO:0000256" key="9">
    <source>
        <dbReference type="HAMAP-Rule" id="MF_01023"/>
    </source>
</evidence>
<keyword evidence="6 9" id="KW-0808">Transferase</keyword>
<keyword evidence="9" id="KW-0368">Histidine biosynthesis</keyword>
<reference evidence="11 12" key="2">
    <citation type="submission" date="2020-11" db="EMBL/GenBank/DDBJ databases">
        <title>Sulfur oxidizing isolate from Hospital Hole Sinkhole.</title>
        <authorList>
            <person name="Scott K.M."/>
        </authorList>
    </citation>
    <scope>NUCLEOTIDE SEQUENCE [LARGE SCALE GENOMIC DNA]</scope>
    <source>
        <strain evidence="11 12">HH1</strain>
    </source>
</reference>
<dbReference type="EC" id="2.6.1.9" evidence="9"/>
<keyword evidence="7 9" id="KW-0663">Pyridoxal phosphate</keyword>
<evidence type="ECO:0000256" key="8">
    <source>
        <dbReference type="ARBA" id="ARBA00047481"/>
    </source>
</evidence>
<comment type="subunit">
    <text evidence="4 9">Homodimer.</text>
</comment>
<feature type="domain" description="Aminotransferase class I/classII large" evidence="10">
    <location>
        <begin position="40"/>
        <end position="368"/>
    </location>
</feature>
<reference evidence="11 12" key="1">
    <citation type="submission" date="2020-06" db="EMBL/GenBank/DDBJ databases">
        <authorList>
            <person name="Scott K."/>
        </authorList>
    </citation>
    <scope>NUCLEOTIDE SEQUENCE [LARGE SCALE GENOMIC DNA]</scope>
    <source>
        <strain evidence="11 12">HH1</strain>
    </source>
</reference>
<dbReference type="Pfam" id="PF00155">
    <property type="entry name" value="Aminotran_1_2"/>
    <property type="match status" value="1"/>
</dbReference>
<dbReference type="HAMAP" id="MF_01023">
    <property type="entry name" value="HisC_aminotrans_2"/>
    <property type="match status" value="1"/>
</dbReference>
<comment type="pathway">
    <text evidence="2 9">Amino-acid biosynthesis; L-histidine biosynthesis; L-histidine from 5-phospho-alpha-D-ribose 1-diphosphate: step 7/9.</text>
</comment>
<dbReference type="InterPro" id="IPR050106">
    <property type="entry name" value="HistidinolP_aminotransfase"/>
</dbReference>
<evidence type="ECO:0000256" key="3">
    <source>
        <dbReference type="ARBA" id="ARBA00007970"/>
    </source>
</evidence>
<evidence type="ECO:0000256" key="4">
    <source>
        <dbReference type="ARBA" id="ARBA00011738"/>
    </source>
</evidence>
<dbReference type="RefSeq" id="WP_194947266.1">
    <property type="nucleotide sequence ID" value="NZ_JACBGI020000001.1"/>
</dbReference>
<accession>A0ABS0BVC8</accession>
<comment type="similarity">
    <text evidence="3 9">Belongs to the class-II pyridoxal-phosphate-dependent aminotransferase family. Histidinol-phosphate aminotransferase subfamily.</text>
</comment>
<name>A0ABS0BVC8_9GAMM</name>
<comment type="catalytic activity">
    <reaction evidence="8 9">
        <text>L-histidinol phosphate + 2-oxoglutarate = 3-(imidazol-4-yl)-2-oxopropyl phosphate + L-glutamate</text>
        <dbReference type="Rhea" id="RHEA:23744"/>
        <dbReference type="ChEBI" id="CHEBI:16810"/>
        <dbReference type="ChEBI" id="CHEBI:29985"/>
        <dbReference type="ChEBI" id="CHEBI:57766"/>
        <dbReference type="ChEBI" id="CHEBI:57980"/>
        <dbReference type="EC" id="2.6.1.9"/>
    </reaction>
</comment>
<evidence type="ECO:0000256" key="6">
    <source>
        <dbReference type="ARBA" id="ARBA00022679"/>
    </source>
</evidence>
<gene>
    <name evidence="9" type="primary">hisC</name>
    <name evidence="11" type="ORF">H8792_000980</name>
</gene>
<proteinExistence type="inferred from homology"/>
<dbReference type="CDD" id="cd00609">
    <property type="entry name" value="AAT_like"/>
    <property type="match status" value="1"/>
</dbReference>
<evidence type="ECO:0000256" key="5">
    <source>
        <dbReference type="ARBA" id="ARBA00022576"/>
    </source>
</evidence>